<feature type="transmembrane region" description="Helical" evidence="7">
    <location>
        <begin position="94"/>
        <end position="113"/>
    </location>
</feature>
<comment type="similarity">
    <text evidence="7">Belongs to the binding-protein-dependent transport system permease family.</text>
</comment>
<feature type="transmembrane region" description="Helical" evidence="7">
    <location>
        <begin position="288"/>
        <end position="309"/>
    </location>
</feature>
<sequence>MVAGRLLRGHHILVKGGIYVKKNKKMIVGFLAPAVIIFLIVFLYPIIRTIMMSMYKIESVTDTMEWWTFVGLGNYQKLFTTAIFKTAMMNILKIWALGGIIVLSVSLLFGVILTSGIRGKKFFRAIIYLPNIVSAVALATMWLQYVYSSKFGLLKSVLDSLGLHKLAKTPWLDSDHKFWALLFAYCFGMIGYHMLIWMSGIERISPDLFEAATIDGANKPQQFRYMTMPLLKGVFKTNITMWTVSTAAFFVWSQLFSTVTADKATIVPVQYMYMHTFGAGNAVTERNAGYGAAIGIILCLCVVIVFSICNKLIKDDDLEF</sequence>
<dbReference type="InterPro" id="IPR000515">
    <property type="entry name" value="MetI-like"/>
</dbReference>
<evidence type="ECO:0000256" key="4">
    <source>
        <dbReference type="ARBA" id="ARBA00022692"/>
    </source>
</evidence>
<dbReference type="SUPFAM" id="SSF161098">
    <property type="entry name" value="MetI-like"/>
    <property type="match status" value="1"/>
</dbReference>
<feature type="transmembrane region" description="Helical" evidence="7">
    <location>
        <begin position="125"/>
        <end position="147"/>
    </location>
</feature>
<accession>A6BJZ0</accession>
<evidence type="ECO:0000313" key="10">
    <source>
        <dbReference type="Proteomes" id="UP000004016"/>
    </source>
</evidence>
<keyword evidence="2 7" id="KW-0813">Transport</keyword>
<feature type="transmembrane region" description="Helical" evidence="7">
    <location>
        <begin position="233"/>
        <end position="252"/>
    </location>
</feature>
<evidence type="ECO:0000256" key="7">
    <source>
        <dbReference type="RuleBase" id="RU363032"/>
    </source>
</evidence>
<comment type="subcellular location">
    <subcellularLocation>
        <location evidence="1 7">Cell membrane</location>
        <topology evidence="1 7">Multi-pass membrane protein</topology>
    </subcellularLocation>
</comment>
<keyword evidence="5 7" id="KW-1133">Transmembrane helix</keyword>
<keyword evidence="3" id="KW-1003">Cell membrane</keyword>
<dbReference type="GO" id="GO:0005886">
    <property type="term" value="C:plasma membrane"/>
    <property type="evidence" value="ECO:0007669"/>
    <property type="project" value="UniProtKB-SubCell"/>
</dbReference>
<dbReference type="InterPro" id="IPR050809">
    <property type="entry name" value="UgpAE/MalFG_permease"/>
</dbReference>
<gene>
    <name evidence="9" type="ORF">DORLON_02635</name>
</gene>
<evidence type="ECO:0000259" key="8">
    <source>
        <dbReference type="PROSITE" id="PS50928"/>
    </source>
</evidence>
<evidence type="ECO:0000256" key="1">
    <source>
        <dbReference type="ARBA" id="ARBA00004651"/>
    </source>
</evidence>
<dbReference type="PANTHER" id="PTHR43227">
    <property type="entry name" value="BLL4140 PROTEIN"/>
    <property type="match status" value="1"/>
</dbReference>
<dbReference type="Pfam" id="PF00528">
    <property type="entry name" value="BPD_transp_1"/>
    <property type="match status" value="1"/>
</dbReference>
<feature type="transmembrane region" description="Helical" evidence="7">
    <location>
        <begin position="27"/>
        <end position="47"/>
    </location>
</feature>
<evidence type="ECO:0000256" key="2">
    <source>
        <dbReference type="ARBA" id="ARBA00022448"/>
    </source>
</evidence>
<dbReference type="InterPro" id="IPR035906">
    <property type="entry name" value="MetI-like_sf"/>
</dbReference>
<evidence type="ECO:0000256" key="5">
    <source>
        <dbReference type="ARBA" id="ARBA00022989"/>
    </source>
</evidence>
<dbReference type="Gene3D" id="1.10.3720.10">
    <property type="entry name" value="MetI-like"/>
    <property type="match status" value="1"/>
</dbReference>
<evidence type="ECO:0000256" key="3">
    <source>
        <dbReference type="ARBA" id="ARBA00022475"/>
    </source>
</evidence>
<name>A6BJZ0_9FIRM</name>
<reference evidence="9 10" key="2">
    <citation type="submission" date="2007-04" db="EMBL/GenBank/DDBJ databases">
        <title>Draft genome sequence of Dorea longicatena (DSM 13814).</title>
        <authorList>
            <person name="Sudarsanam P."/>
            <person name="Ley R."/>
            <person name="Guruge J."/>
            <person name="Turnbaugh P.J."/>
            <person name="Mahowald M."/>
            <person name="Liep D."/>
            <person name="Gordon J."/>
        </authorList>
    </citation>
    <scope>NUCLEOTIDE SEQUENCE [LARGE SCALE GENOMIC DNA]</scope>
    <source>
        <strain evidence="9 10">DSM 13814</strain>
    </source>
</reference>
<dbReference type="Proteomes" id="UP000004016">
    <property type="component" value="Unassembled WGS sequence"/>
</dbReference>
<organism evidence="9 10">
    <name type="scientific">Dorea longicatena DSM 13814</name>
    <dbReference type="NCBI Taxonomy" id="411462"/>
    <lineage>
        <taxon>Bacteria</taxon>
        <taxon>Bacillati</taxon>
        <taxon>Bacillota</taxon>
        <taxon>Clostridia</taxon>
        <taxon>Lachnospirales</taxon>
        <taxon>Lachnospiraceae</taxon>
        <taxon>Dorea</taxon>
    </lineage>
</organism>
<evidence type="ECO:0000256" key="6">
    <source>
        <dbReference type="ARBA" id="ARBA00023136"/>
    </source>
</evidence>
<comment type="caution">
    <text evidence="9">The sequence shown here is derived from an EMBL/GenBank/DDBJ whole genome shotgun (WGS) entry which is preliminary data.</text>
</comment>
<dbReference type="eggNOG" id="COG1175">
    <property type="taxonomic scope" value="Bacteria"/>
</dbReference>
<proteinExistence type="inferred from homology"/>
<evidence type="ECO:0000313" key="9">
    <source>
        <dbReference type="EMBL" id="EDM61955.1"/>
    </source>
</evidence>
<dbReference type="PROSITE" id="PS50928">
    <property type="entry name" value="ABC_TM1"/>
    <property type="match status" value="1"/>
</dbReference>
<dbReference type="CDD" id="cd06261">
    <property type="entry name" value="TM_PBP2"/>
    <property type="match status" value="1"/>
</dbReference>
<dbReference type="GO" id="GO:0055085">
    <property type="term" value="P:transmembrane transport"/>
    <property type="evidence" value="ECO:0007669"/>
    <property type="project" value="InterPro"/>
</dbReference>
<dbReference type="HOGENOM" id="CLU_016047_0_0_9"/>
<dbReference type="AlphaFoldDB" id="A6BJZ0"/>
<keyword evidence="4 7" id="KW-0812">Transmembrane</keyword>
<feature type="transmembrane region" description="Helical" evidence="7">
    <location>
        <begin position="178"/>
        <end position="198"/>
    </location>
</feature>
<feature type="domain" description="ABC transmembrane type-1" evidence="8">
    <location>
        <begin position="88"/>
        <end position="309"/>
    </location>
</feature>
<keyword evidence="6 7" id="KW-0472">Membrane</keyword>
<protein>
    <submittedName>
        <fullName evidence="9">ABC transporter, permease protein</fullName>
    </submittedName>
</protein>
<dbReference type="PANTHER" id="PTHR43227:SF7">
    <property type="entry name" value="ARABINOOLIGOSACCHARIDES TRANSPORT SYSTEM PERMEASE PROTEIN ARAP"/>
    <property type="match status" value="1"/>
</dbReference>
<dbReference type="EMBL" id="AAXB02000019">
    <property type="protein sequence ID" value="EDM61955.1"/>
    <property type="molecule type" value="Genomic_DNA"/>
</dbReference>
<reference evidence="9 10" key="1">
    <citation type="submission" date="2007-03" db="EMBL/GenBank/DDBJ databases">
        <authorList>
            <person name="Fulton L."/>
            <person name="Clifton S."/>
            <person name="Fulton B."/>
            <person name="Xu J."/>
            <person name="Minx P."/>
            <person name="Pepin K.H."/>
            <person name="Johnson M."/>
            <person name="Thiruvilangam P."/>
            <person name="Bhonagiri V."/>
            <person name="Nash W.E."/>
            <person name="Mardis E.R."/>
            <person name="Wilson R.K."/>
        </authorList>
    </citation>
    <scope>NUCLEOTIDE SEQUENCE [LARGE SCALE GENOMIC DNA]</scope>
    <source>
        <strain evidence="9 10">DSM 13814</strain>
    </source>
</reference>